<dbReference type="InterPro" id="IPR004111">
    <property type="entry name" value="Repressor_TetR_C"/>
</dbReference>
<name>A0ABR9MIQ6_9ACTN</name>
<dbReference type="InterPro" id="IPR001647">
    <property type="entry name" value="HTH_TetR"/>
</dbReference>
<keyword evidence="4" id="KW-0804">Transcription</keyword>
<keyword evidence="1" id="KW-0678">Repressor</keyword>
<dbReference type="InterPro" id="IPR003012">
    <property type="entry name" value="Tet_transcr_reg_TetR"/>
</dbReference>
<accession>A0ABR9MIQ6</accession>
<evidence type="ECO:0000256" key="6">
    <source>
        <dbReference type="SAM" id="MobiDB-lite"/>
    </source>
</evidence>
<evidence type="ECO:0000259" key="7">
    <source>
        <dbReference type="PROSITE" id="PS50977"/>
    </source>
</evidence>
<dbReference type="PRINTS" id="PR00400">
    <property type="entry name" value="TETREPRESSOR"/>
</dbReference>
<dbReference type="Gene3D" id="1.10.10.60">
    <property type="entry name" value="Homeodomain-like"/>
    <property type="match status" value="1"/>
</dbReference>
<feature type="domain" description="HTH tetR-type" evidence="7">
    <location>
        <begin position="39"/>
        <end position="99"/>
    </location>
</feature>
<dbReference type="InterPro" id="IPR036271">
    <property type="entry name" value="Tet_transcr_reg_TetR-rel_C_sf"/>
</dbReference>
<proteinExistence type="predicted"/>
<evidence type="ECO:0000256" key="4">
    <source>
        <dbReference type="ARBA" id="ARBA00023163"/>
    </source>
</evidence>
<dbReference type="Pfam" id="PF02909">
    <property type="entry name" value="TetR_C_1"/>
    <property type="match status" value="1"/>
</dbReference>
<feature type="compositionally biased region" description="Basic and acidic residues" evidence="6">
    <location>
        <begin position="1"/>
        <end position="12"/>
    </location>
</feature>
<dbReference type="PANTHER" id="PTHR30055:SF151">
    <property type="entry name" value="TRANSCRIPTIONAL REGULATORY PROTEIN"/>
    <property type="match status" value="1"/>
</dbReference>
<reference evidence="8 9" key="1">
    <citation type="submission" date="2020-10" db="EMBL/GenBank/DDBJ databases">
        <title>Sequencing the genomes of 1000 actinobacteria strains.</title>
        <authorList>
            <person name="Klenk H.-P."/>
        </authorList>
    </citation>
    <scope>NUCLEOTIDE SEQUENCE [LARGE SCALE GENOMIC DNA]</scope>
    <source>
        <strain evidence="8 9">DSM 43173</strain>
    </source>
</reference>
<feature type="DNA-binding region" description="H-T-H motif" evidence="5">
    <location>
        <begin position="62"/>
        <end position="81"/>
    </location>
</feature>
<evidence type="ECO:0000256" key="2">
    <source>
        <dbReference type="ARBA" id="ARBA00023015"/>
    </source>
</evidence>
<protein>
    <submittedName>
        <fullName evidence="8">AcrR family transcriptional regulator</fullName>
    </submittedName>
</protein>
<keyword evidence="3 5" id="KW-0238">DNA-binding</keyword>
<dbReference type="RefSeq" id="WP_192791942.1">
    <property type="nucleotide sequence ID" value="NZ_JADBEK010000001.1"/>
</dbReference>
<dbReference type="PROSITE" id="PS50977">
    <property type="entry name" value="HTH_TETR_2"/>
    <property type="match status" value="1"/>
</dbReference>
<dbReference type="PANTHER" id="PTHR30055">
    <property type="entry name" value="HTH-TYPE TRANSCRIPTIONAL REGULATOR RUTR"/>
    <property type="match status" value="1"/>
</dbReference>
<evidence type="ECO:0000256" key="5">
    <source>
        <dbReference type="PROSITE-ProRule" id="PRU00335"/>
    </source>
</evidence>
<dbReference type="InterPro" id="IPR050109">
    <property type="entry name" value="HTH-type_TetR-like_transc_reg"/>
</dbReference>
<dbReference type="SUPFAM" id="SSF48498">
    <property type="entry name" value="Tetracyclin repressor-like, C-terminal domain"/>
    <property type="match status" value="1"/>
</dbReference>
<evidence type="ECO:0000256" key="3">
    <source>
        <dbReference type="ARBA" id="ARBA00023125"/>
    </source>
</evidence>
<feature type="compositionally biased region" description="Basic and acidic residues" evidence="6">
    <location>
        <begin position="21"/>
        <end position="37"/>
    </location>
</feature>
<dbReference type="SUPFAM" id="SSF46689">
    <property type="entry name" value="Homeodomain-like"/>
    <property type="match status" value="1"/>
</dbReference>
<keyword evidence="9" id="KW-1185">Reference proteome</keyword>
<dbReference type="Pfam" id="PF00440">
    <property type="entry name" value="TetR_N"/>
    <property type="match status" value="1"/>
</dbReference>
<dbReference type="EMBL" id="JADBEK010000001">
    <property type="protein sequence ID" value="MBE1592408.1"/>
    <property type="molecule type" value="Genomic_DNA"/>
</dbReference>
<organism evidence="8 9">
    <name type="scientific">Nonomuraea angiospora</name>
    <dbReference type="NCBI Taxonomy" id="46172"/>
    <lineage>
        <taxon>Bacteria</taxon>
        <taxon>Bacillati</taxon>
        <taxon>Actinomycetota</taxon>
        <taxon>Actinomycetes</taxon>
        <taxon>Streptosporangiales</taxon>
        <taxon>Streptosporangiaceae</taxon>
        <taxon>Nonomuraea</taxon>
    </lineage>
</organism>
<sequence>MREPAVAHRSTREALVASARQSKEKRSKAEARPRRARDSLNREVILAAAEKIALRDGLDALTFQELGSELEAHPTSLYRHFKDKDELLLELVDSLRGRSYGGTVTPTDDWRADLRNIAQRVREHYLRYAPFAQQMVMRTTRRPTEFSSVDFTLDAVRRAGVDDEEVALVQRAFGSFVRSVASLEAAVHALDPEVWRRDELAWQVEYRQLDADTYPAIAHYADRLPSLGGPSAFDVGLEMMLDAIEVRAERSRARQRVDQSGDESRPVGE</sequence>
<feature type="region of interest" description="Disordered" evidence="6">
    <location>
        <begin position="1"/>
        <end position="37"/>
    </location>
</feature>
<dbReference type="Proteomes" id="UP000633509">
    <property type="component" value="Unassembled WGS sequence"/>
</dbReference>
<dbReference type="InterPro" id="IPR009057">
    <property type="entry name" value="Homeodomain-like_sf"/>
</dbReference>
<evidence type="ECO:0000313" key="9">
    <source>
        <dbReference type="Proteomes" id="UP000633509"/>
    </source>
</evidence>
<evidence type="ECO:0000256" key="1">
    <source>
        <dbReference type="ARBA" id="ARBA00022491"/>
    </source>
</evidence>
<keyword evidence="2" id="KW-0805">Transcription regulation</keyword>
<dbReference type="Gene3D" id="1.10.357.10">
    <property type="entry name" value="Tetracycline Repressor, domain 2"/>
    <property type="match status" value="1"/>
</dbReference>
<comment type="caution">
    <text evidence="8">The sequence shown here is derived from an EMBL/GenBank/DDBJ whole genome shotgun (WGS) entry which is preliminary data.</text>
</comment>
<evidence type="ECO:0000313" key="8">
    <source>
        <dbReference type="EMBL" id="MBE1592408.1"/>
    </source>
</evidence>
<gene>
    <name evidence="8" type="ORF">H4W80_010666</name>
</gene>